<keyword evidence="5" id="KW-1185">Reference proteome</keyword>
<dbReference type="Proteomes" id="UP000504636">
    <property type="component" value="Unplaced"/>
</dbReference>
<dbReference type="PROSITE" id="PS00061">
    <property type="entry name" value="ADH_SHORT"/>
    <property type="match status" value="1"/>
</dbReference>
<evidence type="ECO:0000256" key="3">
    <source>
        <dbReference type="ARBA" id="ARBA00023002"/>
    </source>
</evidence>
<reference evidence="6" key="2">
    <citation type="submission" date="2020-04" db="EMBL/GenBank/DDBJ databases">
        <authorList>
            <consortium name="NCBI Genome Project"/>
        </authorList>
    </citation>
    <scope>NUCLEOTIDE SEQUENCE</scope>
    <source>
        <strain evidence="6">CBS 304.34</strain>
    </source>
</reference>
<dbReference type="PANTHER" id="PTHR43180">
    <property type="entry name" value="3-OXOACYL-(ACYL-CARRIER-PROTEIN) REDUCTASE (AFU_ORTHOLOGUE AFUA_6G11210)"/>
    <property type="match status" value="1"/>
</dbReference>
<gene>
    <name evidence="4 6" type="ORF">BDZ99DRAFT_471178</name>
</gene>
<dbReference type="InterPro" id="IPR036291">
    <property type="entry name" value="NAD(P)-bd_dom_sf"/>
</dbReference>
<dbReference type="CDD" id="cd05233">
    <property type="entry name" value="SDR_c"/>
    <property type="match status" value="1"/>
</dbReference>
<dbReference type="SUPFAM" id="SSF51735">
    <property type="entry name" value="NAD(P)-binding Rossmann-fold domains"/>
    <property type="match status" value="1"/>
</dbReference>
<dbReference type="Gene3D" id="3.40.50.720">
    <property type="entry name" value="NAD(P)-binding Rossmann-like Domain"/>
    <property type="match status" value="1"/>
</dbReference>
<evidence type="ECO:0000256" key="2">
    <source>
        <dbReference type="ARBA" id="ARBA00022857"/>
    </source>
</evidence>
<protein>
    <submittedName>
        <fullName evidence="4 6">Short chain dehydrogenase/oxidoreductase CpoX2</fullName>
    </submittedName>
</protein>
<dbReference type="Pfam" id="PF13561">
    <property type="entry name" value="adh_short_C2"/>
    <property type="match status" value="1"/>
</dbReference>
<dbReference type="InterPro" id="IPR020904">
    <property type="entry name" value="Sc_DH/Rdtase_CS"/>
</dbReference>
<accession>A0A6A6Z3Y4</accession>
<dbReference type="PRINTS" id="PR00080">
    <property type="entry name" value="SDRFAMILY"/>
</dbReference>
<evidence type="ECO:0000313" key="5">
    <source>
        <dbReference type="Proteomes" id="UP000504636"/>
    </source>
</evidence>
<dbReference type="PANTHER" id="PTHR43180:SF63">
    <property type="entry name" value="DEHYDROGENASE_REDUCTASE FAMILY PROTEIN, PUTATIVE (AFU_ORTHOLOGUE AFUA_6G03520)-RELATED"/>
    <property type="match status" value="1"/>
</dbReference>
<dbReference type="EMBL" id="MU003693">
    <property type="protein sequence ID" value="KAF2815861.1"/>
    <property type="molecule type" value="Genomic_DNA"/>
</dbReference>
<dbReference type="OrthoDB" id="1669814at2759"/>
<sequence length="257" mass="26857">MESLAGKVYAVSGGASGMGLATSRLLAQSKARAISIGDFQDANFEAIKKELQSINASTEVHTFKVDVSKSASVAAWIESIISAFGALDGAVNAAGIAQPVGVRKSPAVLEETDETWRRTMGINLDGVFFSTREQIRAMVALPKGPRSIVNIASIAALVHGPDTYGYSTSKSSVVHFSQSVAKDVLPHGIRVNAVSPGATATPMLAQFFAPQEENAPIDTQGWQLVQPEDIARAVGWLLSDLSSQVSGVNLPVGPGAP</sequence>
<reference evidence="6" key="3">
    <citation type="submission" date="2025-04" db="UniProtKB">
        <authorList>
            <consortium name="RefSeq"/>
        </authorList>
    </citation>
    <scope>IDENTIFICATION</scope>
    <source>
        <strain evidence="6">CBS 304.34</strain>
    </source>
</reference>
<comment type="similarity">
    <text evidence="1">Belongs to the short-chain dehydrogenases/reductases (SDR) family.</text>
</comment>
<evidence type="ECO:0000313" key="6">
    <source>
        <dbReference type="RefSeq" id="XP_033582825.1"/>
    </source>
</evidence>
<keyword evidence="2" id="KW-0521">NADP</keyword>
<dbReference type="GO" id="GO:0016491">
    <property type="term" value="F:oxidoreductase activity"/>
    <property type="evidence" value="ECO:0007669"/>
    <property type="project" value="UniProtKB-KW"/>
</dbReference>
<name>A0A6A6Z3Y4_9PEZI</name>
<organism evidence="4">
    <name type="scientific">Mytilinidion resinicola</name>
    <dbReference type="NCBI Taxonomy" id="574789"/>
    <lineage>
        <taxon>Eukaryota</taxon>
        <taxon>Fungi</taxon>
        <taxon>Dikarya</taxon>
        <taxon>Ascomycota</taxon>
        <taxon>Pezizomycotina</taxon>
        <taxon>Dothideomycetes</taxon>
        <taxon>Pleosporomycetidae</taxon>
        <taxon>Mytilinidiales</taxon>
        <taxon>Mytilinidiaceae</taxon>
        <taxon>Mytilinidion</taxon>
    </lineage>
</organism>
<evidence type="ECO:0000256" key="1">
    <source>
        <dbReference type="ARBA" id="ARBA00006484"/>
    </source>
</evidence>
<dbReference type="InterPro" id="IPR002347">
    <property type="entry name" value="SDR_fam"/>
</dbReference>
<dbReference type="FunFam" id="3.40.50.720:FF:000084">
    <property type="entry name" value="Short-chain dehydrogenase reductase"/>
    <property type="match status" value="1"/>
</dbReference>
<reference evidence="4 6" key="1">
    <citation type="journal article" date="2020" name="Stud. Mycol.">
        <title>101 Dothideomycetes genomes: a test case for predicting lifestyles and emergence of pathogens.</title>
        <authorList>
            <person name="Haridas S."/>
            <person name="Albert R."/>
            <person name="Binder M."/>
            <person name="Bloem J."/>
            <person name="Labutti K."/>
            <person name="Salamov A."/>
            <person name="Andreopoulos B."/>
            <person name="Baker S."/>
            <person name="Barry K."/>
            <person name="Bills G."/>
            <person name="Bluhm B."/>
            <person name="Cannon C."/>
            <person name="Castanera R."/>
            <person name="Culley D."/>
            <person name="Daum C."/>
            <person name="Ezra D."/>
            <person name="Gonzalez J."/>
            <person name="Henrissat B."/>
            <person name="Kuo A."/>
            <person name="Liang C."/>
            <person name="Lipzen A."/>
            <person name="Lutzoni F."/>
            <person name="Magnuson J."/>
            <person name="Mondo S."/>
            <person name="Nolan M."/>
            <person name="Ohm R."/>
            <person name="Pangilinan J."/>
            <person name="Park H.-J."/>
            <person name="Ramirez L."/>
            <person name="Alfaro M."/>
            <person name="Sun H."/>
            <person name="Tritt A."/>
            <person name="Yoshinaga Y."/>
            <person name="Zwiers L.-H."/>
            <person name="Turgeon B."/>
            <person name="Goodwin S."/>
            <person name="Spatafora J."/>
            <person name="Crous P."/>
            <person name="Grigoriev I."/>
        </authorList>
    </citation>
    <scope>NUCLEOTIDE SEQUENCE</scope>
    <source>
        <strain evidence="4 6">CBS 304.34</strain>
    </source>
</reference>
<dbReference type="AlphaFoldDB" id="A0A6A6Z3Y4"/>
<keyword evidence="3" id="KW-0560">Oxidoreductase</keyword>
<evidence type="ECO:0000313" key="4">
    <source>
        <dbReference type="EMBL" id="KAF2815861.1"/>
    </source>
</evidence>
<dbReference type="PRINTS" id="PR00081">
    <property type="entry name" value="GDHRDH"/>
</dbReference>
<dbReference type="RefSeq" id="XP_033582825.1">
    <property type="nucleotide sequence ID" value="XM_033721712.1"/>
</dbReference>
<proteinExistence type="inferred from homology"/>
<dbReference type="GeneID" id="54462605"/>